<evidence type="ECO:0000313" key="4">
    <source>
        <dbReference type="Proteomes" id="UP001595953"/>
    </source>
</evidence>
<dbReference type="Proteomes" id="UP001595953">
    <property type="component" value="Unassembled WGS sequence"/>
</dbReference>
<keyword evidence="4" id="KW-1185">Reference proteome</keyword>
<proteinExistence type="predicted"/>
<evidence type="ECO:0000256" key="1">
    <source>
        <dbReference type="ARBA" id="ARBA00022729"/>
    </source>
</evidence>
<keyword evidence="1" id="KW-0732">Signal</keyword>
<accession>A0ABV9N3L4</accession>
<feature type="non-terminal residue" evidence="3">
    <location>
        <position position="1"/>
    </location>
</feature>
<protein>
    <submittedName>
        <fullName evidence="3">T9SS type A sorting domain-containing protein</fullName>
    </submittedName>
</protein>
<evidence type="ECO:0000313" key="3">
    <source>
        <dbReference type="EMBL" id="MFC4721879.1"/>
    </source>
</evidence>
<name>A0ABV9N3L4_9FLAO</name>
<feature type="domain" description="Secretion system C-terminal sorting" evidence="2">
    <location>
        <begin position="308"/>
        <end position="384"/>
    </location>
</feature>
<gene>
    <name evidence="3" type="ORF">ACFO5O_06085</name>
</gene>
<dbReference type="Pfam" id="PF18962">
    <property type="entry name" value="Por_Secre_tail"/>
    <property type="match status" value="1"/>
</dbReference>
<organism evidence="3 4">
    <name type="scientific">Geojedonia litorea</name>
    <dbReference type="NCBI Taxonomy" id="1268269"/>
    <lineage>
        <taxon>Bacteria</taxon>
        <taxon>Pseudomonadati</taxon>
        <taxon>Bacteroidota</taxon>
        <taxon>Flavobacteriia</taxon>
        <taxon>Flavobacteriales</taxon>
        <taxon>Flavobacteriaceae</taxon>
        <taxon>Geojedonia</taxon>
    </lineage>
</organism>
<comment type="caution">
    <text evidence="3">The sequence shown here is derived from an EMBL/GenBank/DDBJ whole genome shotgun (WGS) entry which is preliminary data.</text>
</comment>
<reference evidence="4" key="1">
    <citation type="journal article" date="2019" name="Int. J. Syst. Evol. Microbiol.">
        <title>The Global Catalogue of Microorganisms (GCM) 10K type strain sequencing project: providing services to taxonomists for standard genome sequencing and annotation.</title>
        <authorList>
            <consortium name="The Broad Institute Genomics Platform"/>
            <consortium name="The Broad Institute Genome Sequencing Center for Infectious Disease"/>
            <person name="Wu L."/>
            <person name="Ma J."/>
        </authorList>
    </citation>
    <scope>NUCLEOTIDE SEQUENCE [LARGE SCALE GENOMIC DNA]</scope>
    <source>
        <strain evidence="4">CCUG 63682</strain>
    </source>
</reference>
<dbReference type="EMBL" id="JBHSGP010000010">
    <property type="protein sequence ID" value="MFC4721879.1"/>
    <property type="molecule type" value="Genomic_DNA"/>
</dbReference>
<sequence length="390" mass="42650">GSPTGDDCQWSVTYNYTIADKCGNFATEVNITYSGGDDTAPEFTSVPLGGEVCNGPVPEYLEATWTDNCAQGGTLRAFPVLVNEDECIKTYEYTFIAKDACGNSTTEKVTYIREDDKFVNCETAFGVFTTDGVNVDDDSRCFREDGFSRWGWTNSISPDNTYTLQLYAGAGKCELSKGTNVGTATVDYTGGFVTVTYNITTPGYAMNEAHVYIGCEPYPTKNGVNTVAPGQFNFNPGGLDYVYTYQVGPIEASGDVYIIVHAVVCEEVCRCSISEDNNGSAFNNSGESVECKVEPSDFGISTVDFTAYPVPFENEVNVKYLFEYDTDVKIEVYDVKGALVKHSIDTKYVKGSVGRAKIDLSKQDNQMYFVRLTTSQGTVVKRIVSASRLD</sequence>
<evidence type="ECO:0000259" key="2">
    <source>
        <dbReference type="Pfam" id="PF18962"/>
    </source>
</evidence>
<dbReference type="RefSeq" id="WP_387961920.1">
    <property type="nucleotide sequence ID" value="NZ_JBHSGP010000010.1"/>
</dbReference>
<dbReference type="InterPro" id="IPR026444">
    <property type="entry name" value="Secre_tail"/>
</dbReference>
<dbReference type="NCBIfam" id="TIGR04183">
    <property type="entry name" value="Por_Secre_tail"/>
    <property type="match status" value="1"/>
</dbReference>